<feature type="compositionally biased region" description="Polar residues" evidence="1">
    <location>
        <begin position="197"/>
        <end position="215"/>
    </location>
</feature>
<dbReference type="AlphaFoldDB" id="A0A1L8WPD0"/>
<proteinExistence type="predicted"/>
<sequence>MKKIKYVVLLVLGILSLTFHAVTIESSPTSLSFTVENNRVVYDVAAKTVTIPVKVNQNLSTDQLKVMLTYGWDGHGSANTVIGENVLPNVQWQSGVEYFLIIYSEMSIDEMKSKNKLDLVFYYNGETSVTENLRPVQWTIRSKDNDDSSSGSIDSSSSDSDENSDSNSGSIDSSSSDSDESSDSSSGSIDSSSSDSHGSNTSNVDIRNGNGTNHSAARRRASNSLINDFKKTSRSSQDVLPKTNSEDQKIIGILSAVYLKYNQ</sequence>
<evidence type="ECO:0000259" key="3">
    <source>
        <dbReference type="Pfam" id="PF22312"/>
    </source>
</evidence>
<feature type="domain" description="SgrA-like Ig-like" evidence="3">
    <location>
        <begin position="31"/>
        <end position="140"/>
    </location>
</feature>
<dbReference type="OrthoDB" id="2195268at2"/>
<feature type="compositionally biased region" description="Low complexity" evidence="1">
    <location>
        <begin position="183"/>
        <end position="196"/>
    </location>
</feature>
<feature type="region of interest" description="Disordered" evidence="1">
    <location>
        <begin position="141"/>
        <end position="245"/>
    </location>
</feature>
<keyword evidence="2" id="KW-0732">Signal</keyword>
<feature type="chain" id="PRO_5038530230" description="SgrA-like Ig-like domain-containing protein" evidence="2">
    <location>
        <begin position="22"/>
        <end position="263"/>
    </location>
</feature>
<dbReference type="RefSeq" id="WP_071855172.1">
    <property type="nucleotide sequence ID" value="NZ_JXLB01000007.1"/>
</dbReference>
<feature type="compositionally biased region" description="Low complexity" evidence="1">
    <location>
        <begin position="148"/>
        <end position="158"/>
    </location>
</feature>
<evidence type="ECO:0000256" key="1">
    <source>
        <dbReference type="SAM" id="MobiDB-lite"/>
    </source>
</evidence>
<feature type="signal peptide" evidence="2">
    <location>
        <begin position="1"/>
        <end position="21"/>
    </location>
</feature>
<dbReference type="Proteomes" id="UP000182152">
    <property type="component" value="Unassembled WGS sequence"/>
</dbReference>
<evidence type="ECO:0000313" key="4">
    <source>
        <dbReference type="EMBL" id="OJG82874.1"/>
    </source>
</evidence>
<evidence type="ECO:0000313" key="5">
    <source>
        <dbReference type="Proteomes" id="UP000182152"/>
    </source>
</evidence>
<protein>
    <recommendedName>
        <fullName evidence="3">SgrA-like Ig-like domain-containing protein</fullName>
    </recommendedName>
</protein>
<feature type="compositionally biased region" description="Low complexity" evidence="1">
    <location>
        <begin position="165"/>
        <end position="176"/>
    </location>
</feature>
<dbReference type="EMBL" id="JXLB01000007">
    <property type="protein sequence ID" value="OJG82874.1"/>
    <property type="molecule type" value="Genomic_DNA"/>
</dbReference>
<gene>
    <name evidence="4" type="ORF">RV14_GL002166</name>
</gene>
<organism evidence="4 5">
    <name type="scientific">Enterococcus ratti</name>
    <dbReference type="NCBI Taxonomy" id="150033"/>
    <lineage>
        <taxon>Bacteria</taxon>
        <taxon>Bacillati</taxon>
        <taxon>Bacillota</taxon>
        <taxon>Bacilli</taxon>
        <taxon>Lactobacillales</taxon>
        <taxon>Enterococcaceae</taxon>
        <taxon>Enterococcus</taxon>
    </lineage>
</organism>
<comment type="caution">
    <text evidence="4">The sequence shown here is derived from an EMBL/GenBank/DDBJ whole genome shotgun (WGS) entry which is preliminary data.</text>
</comment>
<keyword evidence="5" id="KW-1185">Reference proteome</keyword>
<evidence type="ECO:0000256" key="2">
    <source>
        <dbReference type="SAM" id="SignalP"/>
    </source>
</evidence>
<dbReference type="InterPro" id="IPR054770">
    <property type="entry name" value="SgrA-like_Ig-like"/>
</dbReference>
<name>A0A1L8WPD0_9ENTE</name>
<dbReference type="Pfam" id="PF22312">
    <property type="entry name" value="SgrA_ig-like"/>
    <property type="match status" value="1"/>
</dbReference>
<reference evidence="4 5" key="1">
    <citation type="submission" date="2014-12" db="EMBL/GenBank/DDBJ databases">
        <title>Draft genome sequences of 29 type strains of Enterococci.</title>
        <authorList>
            <person name="Zhong Z."/>
            <person name="Sun Z."/>
            <person name="Liu W."/>
            <person name="Zhang W."/>
            <person name="Zhang H."/>
        </authorList>
    </citation>
    <scope>NUCLEOTIDE SEQUENCE [LARGE SCALE GENOMIC DNA]</scope>
    <source>
        <strain evidence="4 5">DSM 15687</strain>
    </source>
</reference>
<accession>A0A1L8WPD0</accession>